<dbReference type="STRING" id="1276920.ADIAG_02331"/>
<keyword evidence="1" id="KW-1133">Transmembrane helix</keyword>
<evidence type="ECO:0000313" key="2">
    <source>
        <dbReference type="EMBL" id="EMQ98313.1"/>
    </source>
</evidence>
<name>M7NIG4_9MICC</name>
<dbReference type="AlphaFoldDB" id="M7NIG4"/>
<reference evidence="2 3" key="1">
    <citation type="journal article" date="2013" name="Genome Announc.">
        <title>Draft Genome Sequence of Arthrobacter gangotriensis Strain Lz1yT, Isolated from a Penguin Rookery Soil Sample Collected in Antarctica, near the Indian Station Dakshin Gangotri.</title>
        <authorList>
            <person name="Shivaji S."/>
            <person name="Ara S."/>
            <person name="Bandi S."/>
            <person name="Singh A."/>
            <person name="Kumar Pinnaka A."/>
        </authorList>
    </citation>
    <scope>NUCLEOTIDE SEQUENCE [LARGE SCALE GENOMIC DNA]</scope>
    <source>
        <strain evidence="2 3">Lz1y</strain>
    </source>
</reference>
<keyword evidence="1" id="KW-0472">Membrane</keyword>
<organism evidence="2 3">
    <name type="scientific">Paeniglutamicibacter gangotriensis Lz1y</name>
    <dbReference type="NCBI Taxonomy" id="1276920"/>
    <lineage>
        <taxon>Bacteria</taxon>
        <taxon>Bacillati</taxon>
        <taxon>Actinomycetota</taxon>
        <taxon>Actinomycetes</taxon>
        <taxon>Micrococcales</taxon>
        <taxon>Micrococcaceae</taxon>
        <taxon>Paeniglutamicibacter</taxon>
    </lineage>
</organism>
<sequence>MGALATGNGLNAAVGGAALTLVGLSATLFLLLIFEGRMQPAVPGESRALNNSPGTV</sequence>
<dbReference type="EMBL" id="AOCK01000006">
    <property type="protein sequence ID" value="EMQ98313.1"/>
    <property type="molecule type" value="Genomic_DNA"/>
</dbReference>
<keyword evidence="1" id="KW-0812">Transmembrane</keyword>
<accession>M7NIG4</accession>
<dbReference type="RefSeq" id="WP_007271511.1">
    <property type="nucleotide sequence ID" value="NZ_AOCK01000006.1"/>
</dbReference>
<dbReference type="Proteomes" id="UP000012015">
    <property type="component" value="Unassembled WGS sequence"/>
</dbReference>
<evidence type="ECO:0000313" key="3">
    <source>
        <dbReference type="Proteomes" id="UP000012015"/>
    </source>
</evidence>
<keyword evidence="3" id="KW-1185">Reference proteome</keyword>
<feature type="transmembrane region" description="Helical" evidence="1">
    <location>
        <begin position="12"/>
        <end position="34"/>
    </location>
</feature>
<dbReference type="PATRIC" id="fig|1276920.7.peg.2337"/>
<gene>
    <name evidence="2" type="ORF">ADIAG_02331</name>
</gene>
<comment type="caution">
    <text evidence="2">The sequence shown here is derived from an EMBL/GenBank/DDBJ whole genome shotgun (WGS) entry which is preliminary data.</text>
</comment>
<protein>
    <submittedName>
        <fullName evidence="2">Uncharacterized protein</fullName>
    </submittedName>
</protein>
<proteinExistence type="predicted"/>
<evidence type="ECO:0000256" key="1">
    <source>
        <dbReference type="SAM" id="Phobius"/>
    </source>
</evidence>